<dbReference type="AlphaFoldDB" id="A0A2T3BAH5"/>
<keyword evidence="2" id="KW-0812">Transmembrane</keyword>
<evidence type="ECO:0000313" key="3">
    <source>
        <dbReference type="EMBL" id="PSS25332.1"/>
    </source>
</evidence>
<feature type="compositionally biased region" description="Basic and acidic residues" evidence="1">
    <location>
        <begin position="70"/>
        <end position="86"/>
    </location>
</feature>
<feature type="transmembrane region" description="Helical" evidence="2">
    <location>
        <begin position="123"/>
        <end position="149"/>
    </location>
</feature>
<dbReference type="RefSeq" id="XP_024723931.1">
    <property type="nucleotide sequence ID" value="XM_024864214.1"/>
</dbReference>
<dbReference type="EMBL" id="KZ679007">
    <property type="protein sequence ID" value="PSS25332.1"/>
    <property type="molecule type" value="Genomic_DNA"/>
</dbReference>
<reference evidence="3 4" key="1">
    <citation type="journal article" date="2018" name="New Phytol.">
        <title>Comparative genomics and transcriptomics depict ericoid mycorrhizal fungi as versatile saprotrophs and plant mutualists.</title>
        <authorList>
            <person name="Martino E."/>
            <person name="Morin E."/>
            <person name="Grelet G.A."/>
            <person name="Kuo A."/>
            <person name="Kohler A."/>
            <person name="Daghino S."/>
            <person name="Barry K.W."/>
            <person name="Cichocki N."/>
            <person name="Clum A."/>
            <person name="Dockter R.B."/>
            <person name="Hainaut M."/>
            <person name="Kuo R.C."/>
            <person name="LaButti K."/>
            <person name="Lindahl B.D."/>
            <person name="Lindquist E.A."/>
            <person name="Lipzen A."/>
            <person name="Khouja H.R."/>
            <person name="Magnuson J."/>
            <person name="Murat C."/>
            <person name="Ohm R.A."/>
            <person name="Singer S.W."/>
            <person name="Spatafora J.W."/>
            <person name="Wang M."/>
            <person name="Veneault-Fourrey C."/>
            <person name="Henrissat B."/>
            <person name="Grigoriev I.V."/>
            <person name="Martin F.M."/>
            <person name="Perotto S."/>
        </authorList>
    </citation>
    <scope>NUCLEOTIDE SEQUENCE [LARGE SCALE GENOMIC DNA]</scope>
    <source>
        <strain evidence="3 4">ATCC 22711</strain>
    </source>
</reference>
<evidence type="ECO:0000313" key="4">
    <source>
        <dbReference type="Proteomes" id="UP000241818"/>
    </source>
</evidence>
<protein>
    <submittedName>
        <fullName evidence="3">Uncharacterized protein</fullName>
    </submittedName>
</protein>
<name>A0A2T3BAH5_AMORE</name>
<feature type="region of interest" description="Disordered" evidence="1">
    <location>
        <begin position="52"/>
        <end position="86"/>
    </location>
</feature>
<keyword evidence="2" id="KW-1133">Transmembrane helix</keyword>
<organism evidence="3 4">
    <name type="scientific">Amorphotheca resinae ATCC 22711</name>
    <dbReference type="NCBI Taxonomy" id="857342"/>
    <lineage>
        <taxon>Eukaryota</taxon>
        <taxon>Fungi</taxon>
        <taxon>Dikarya</taxon>
        <taxon>Ascomycota</taxon>
        <taxon>Pezizomycotina</taxon>
        <taxon>Leotiomycetes</taxon>
        <taxon>Helotiales</taxon>
        <taxon>Amorphothecaceae</taxon>
        <taxon>Amorphotheca</taxon>
    </lineage>
</organism>
<keyword evidence="2" id="KW-0472">Membrane</keyword>
<dbReference type="OrthoDB" id="5238413at2759"/>
<sequence>MDGSVTLADENLDPPPRLFERLRQIAGYTWDESQDPYHSSYSNWQVYGHKNTAAKHSSSGSNSGAVHSKYPFERRNSSHQEGSIKNEETSFVAISQALSAADSPPSKSLRTSMRSYRRPLAEWYLSLIVLAVIFWMILLITIGTSILIVDTDGSRRPKTP</sequence>
<dbReference type="Proteomes" id="UP000241818">
    <property type="component" value="Unassembled WGS sequence"/>
</dbReference>
<dbReference type="InParanoid" id="A0A2T3BAH5"/>
<evidence type="ECO:0000256" key="2">
    <source>
        <dbReference type="SAM" id="Phobius"/>
    </source>
</evidence>
<accession>A0A2T3BAH5</accession>
<dbReference type="GeneID" id="36572295"/>
<keyword evidence="4" id="KW-1185">Reference proteome</keyword>
<feature type="compositionally biased region" description="Low complexity" evidence="1">
    <location>
        <begin position="54"/>
        <end position="69"/>
    </location>
</feature>
<proteinExistence type="predicted"/>
<evidence type="ECO:0000256" key="1">
    <source>
        <dbReference type="SAM" id="MobiDB-lite"/>
    </source>
</evidence>
<gene>
    <name evidence="3" type="ORF">M430DRAFT_200888</name>
</gene>